<feature type="compositionally biased region" description="Basic and acidic residues" evidence="1">
    <location>
        <begin position="81"/>
        <end position="96"/>
    </location>
</feature>
<reference evidence="4" key="3">
    <citation type="submission" date="2015-04" db="UniProtKB">
        <authorList>
            <consortium name="EnsemblPlants"/>
        </authorList>
    </citation>
    <scope>IDENTIFICATION</scope>
    <source>
        <strain evidence="4">cv. Jemalong A17</strain>
    </source>
</reference>
<dbReference type="HOGENOM" id="CLU_1470298_0_0_1"/>
<dbReference type="KEGG" id="mtr:11423425"/>
<dbReference type="Proteomes" id="UP000265566">
    <property type="component" value="Chromosome 5"/>
</dbReference>
<evidence type="ECO:0000313" key="6">
    <source>
        <dbReference type="Proteomes" id="UP000265566"/>
    </source>
</evidence>
<reference evidence="2 5" key="1">
    <citation type="journal article" date="2011" name="Nature">
        <title>The Medicago genome provides insight into the evolution of rhizobial symbioses.</title>
        <authorList>
            <person name="Young N.D."/>
            <person name="Debelle F."/>
            <person name="Oldroyd G.E."/>
            <person name="Geurts R."/>
            <person name="Cannon S.B."/>
            <person name="Udvardi M.K."/>
            <person name="Benedito V.A."/>
            <person name="Mayer K.F."/>
            <person name="Gouzy J."/>
            <person name="Schoof H."/>
            <person name="Van de Peer Y."/>
            <person name="Proost S."/>
            <person name="Cook D.R."/>
            <person name="Meyers B.C."/>
            <person name="Spannagl M."/>
            <person name="Cheung F."/>
            <person name="De Mita S."/>
            <person name="Krishnakumar V."/>
            <person name="Gundlach H."/>
            <person name="Zhou S."/>
            <person name="Mudge J."/>
            <person name="Bharti A.K."/>
            <person name="Murray J.D."/>
            <person name="Naoumkina M.A."/>
            <person name="Rosen B."/>
            <person name="Silverstein K.A."/>
            <person name="Tang H."/>
            <person name="Rombauts S."/>
            <person name="Zhao P.X."/>
            <person name="Zhou P."/>
            <person name="Barbe V."/>
            <person name="Bardou P."/>
            <person name="Bechner M."/>
            <person name="Bellec A."/>
            <person name="Berger A."/>
            <person name="Berges H."/>
            <person name="Bidwell S."/>
            <person name="Bisseling T."/>
            <person name="Choisne N."/>
            <person name="Couloux A."/>
            <person name="Denny R."/>
            <person name="Deshpande S."/>
            <person name="Dai X."/>
            <person name="Doyle J.J."/>
            <person name="Dudez A.M."/>
            <person name="Farmer A.D."/>
            <person name="Fouteau S."/>
            <person name="Franken C."/>
            <person name="Gibelin C."/>
            <person name="Gish J."/>
            <person name="Goldstein S."/>
            <person name="Gonzalez A.J."/>
            <person name="Green P.J."/>
            <person name="Hallab A."/>
            <person name="Hartog M."/>
            <person name="Hua A."/>
            <person name="Humphray S.J."/>
            <person name="Jeong D.H."/>
            <person name="Jing Y."/>
            <person name="Jocker A."/>
            <person name="Kenton S.M."/>
            <person name="Kim D.J."/>
            <person name="Klee K."/>
            <person name="Lai H."/>
            <person name="Lang C."/>
            <person name="Lin S."/>
            <person name="Macmil S.L."/>
            <person name="Magdelenat G."/>
            <person name="Matthews L."/>
            <person name="McCorrison J."/>
            <person name="Monaghan E.L."/>
            <person name="Mun J.H."/>
            <person name="Najar F.Z."/>
            <person name="Nicholson C."/>
            <person name="Noirot C."/>
            <person name="O'Bleness M."/>
            <person name="Paule C.R."/>
            <person name="Poulain J."/>
            <person name="Prion F."/>
            <person name="Qin B."/>
            <person name="Qu C."/>
            <person name="Retzel E.F."/>
            <person name="Riddle C."/>
            <person name="Sallet E."/>
            <person name="Samain S."/>
            <person name="Samson N."/>
            <person name="Sanders I."/>
            <person name="Saurat O."/>
            <person name="Scarpelli C."/>
            <person name="Schiex T."/>
            <person name="Segurens B."/>
            <person name="Severin A.J."/>
            <person name="Sherrier D.J."/>
            <person name="Shi R."/>
            <person name="Sims S."/>
            <person name="Singer S.R."/>
            <person name="Sinharoy S."/>
            <person name="Sterck L."/>
            <person name="Viollet A."/>
            <person name="Wang B.B."/>
            <person name="Wang K."/>
            <person name="Wang M."/>
            <person name="Wang X."/>
            <person name="Warfsmann J."/>
            <person name="Weissenbach J."/>
            <person name="White D.D."/>
            <person name="White J.D."/>
            <person name="Wiley G.B."/>
            <person name="Wincker P."/>
            <person name="Xing Y."/>
            <person name="Yang L."/>
            <person name="Yao Z."/>
            <person name="Ying F."/>
            <person name="Zhai J."/>
            <person name="Zhou L."/>
            <person name="Zuber A."/>
            <person name="Denarie J."/>
            <person name="Dixon R.A."/>
            <person name="May G.D."/>
            <person name="Schwartz D.C."/>
            <person name="Rogers J."/>
            <person name="Quetier F."/>
            <person name="Town C.D."/>
            <person name="Roe B.A."/>
        </authorList>
    </citation>
    <scope>NUCLEOTIDE SEQUENCE [LARGE SCALE GENOMIC DNA]</scope>
    <source>
        <strain evidence="2">A17</strain>
        <strain evidence="4 5">cv. Jemalong A17</strain>
    </source>
</reference>
<feature type="region of interest" description="Disordered" evidence="1">
    <location>
        <begin position="1"/>
        <end position="96"/>
    </location>
</feature>
<dbReference type="EnsemblPlants" id="AES97046">
    <property type="protein sequence ID" value="AES97046"/>
    <property type="gene ID" value="MTR_5g044610"/>
</dbReference>
<name>G7JXZ2_MEDTR</name>
<accession>G7JXZ2</accession>
<reference evidence="3" key="5">
    <citation type="journal article" date="2018" name="Nat. Plants">
        <title>Whole-genome landscape of Medicago truncatula symbiotic genes.</title>
        <authorList>
            <person name="Pecrix Y."/>
            <person name="Gamas P."/>
            <person name="Carrere S."/>
        </authorList>
    </citation>
    <scope>NUCLEOTIDE SEQUENCE</scope>
    <source>
        <tissue evidence="3">Leaves</tissue>
    </source>
</reference>
<feature type="compositionally biased region" description="Pro residues" evidence="1">
    <location>
        <begin position="21"/>
        <end position="32"/>
    </location>
</feature>
<feature type="compositionally biased region" description="Polar residues" evidence="1">
    <location>
        <begin position="67"/>
        <end position="79"/>
    </location>
</feature>
<keyword evidence="5" id="KW-1185">Reference proteome</keyword>
<gene>
    <name evidence="4" type="primary">11423425</name>
    <name evidence="2" type="ordered locus">MTR_5g044610</name>
    <name evidence="3" type="ORF">MtrunA17_Chr5g0419171</name>
</gene>
<dbReference type="EMBL" id="CM001221">
    <property type="protein sequence ID" value="AES97046.1"/>
    <property type="molecule type" value="Genomic_DNA"/>
</dbReference>
<evidence type="ECO:0000313" key="3">
    <source>
        <dbReference type="EMBL" id="RHN55559.1"/>
    </source>
</evidence>
<reference evidence="2 5" key="2">
    <citation type="journal article" date="2014" name="BMC Genomics">
        <title>An improved genome release (version Mt4.0) for the model legume Medicago truncatula.</title>
        <authorList>
            <person name="Tang H."/>
            <person name="Krishnakumar V."/>
            <person name="Bidwell S."/>
            <person name="Rosen B."/>
            <person name="Chan A."/>
            <person name="Zhou S."/>
            <person name="Gentzbittel L."/>
            <person name="Childs K.L."/>
            <person name="Yandell M."/>
            <person name="Gundlach H."/>
            <person name="Mayer K.F."/>
            <person name="Schwartz D.C."/>
            <person name="Town C.D."/>
        </authorList>
    </citation>
    <scope>GENOME REANNOTATION</scope>
    <source>
        <strain evidence="4 5">cv. Jemalong A17</strain>
    </source>
</reference>
<dbReference type="EMBL" id="PSQE01000005">
    <property type="protein sequence ID" value="RHN55559.1"/>
    <property type="molecule type" value="Genomic_DNA"/>
</dbReference>
<evidence type="ECO:0000313" key="5">
    <source>
        <dbReference type="Proteomes" id="UP000002051"/>
    </source>
</evidence>
<feature type="compositionally biased region" description="Low complexity" evidence="1">
    <location>
        <begin position="151"/>
        <end position="167"/>
    </location>
</feature>
<dbReference type="Gramene" id="rna30760">
    <property type="protein sequence ID" value="RHN55559.1"/>
    <property type="gene ID" value="gene30760"/>
</dbReference>
<organism evidence="2 5">
    <name type="scientific">Medicago truncatula</name>
    <name type="common">Barrel medic</name>
    <name type="synonym">Medicago tribuloides</name>
    <dbReference type="NCBI Taxonomy" id="3880"/>
    <lineage>
        <taxon>Eukaryota</taxon>
        <taxon>Viridiplantae</taxon>
        <taxon>Streptophyta</taxon>
        <taxon>Embryophyta</taxon>
        <taxon>Tracheophyta</taxon>
        <taxon>Spermatophyta</taxon>
        <taxon>Magnoliopsida</taxon>
        <taxon>eudicotyledons</taxon>
        <taxon>Gunneridae</taxon>
        <taxon>Pentapetalae</taxon>
        <taxon>rosids</taxon>
        <taxon>fabids</taxon>
        <taxon>Fabales</taxon>
        <taxon>Fabaceae</taxon>
        <taxon>Papilionoideae</taxon>
        <taxon>50 kb inversion clade</taxon>
        <taxon>NPAAA clade</taxon>
        <taxon>Hologalegina</taxon>
        <taxon>IRL clade</taxon>
        <taxon>Trifolieae</taxon>
        <taxon>Medicago</taxon>
    </lineage>
</organism>
<sequence length="184" mass="20284">MDPPHKSPPPMQPSANSPALPLQPPQQAPQPQPQESEPKSFDEIEDSQAQSWFQDIFPGKDFPPCLQPQQENYQDSSKLPQLEEGRKGKPRPWHESPERLIFLQLYPNFAYVLAPLDSPPHSPSKQENIISPPCQQPPPQLENVLAPPSLPHHSTSEPSPVSSGSPPDLLESTATNNPSIPPSP</sequence>
<protein>
    <submittedName>
        <fullName evidence="2 4">Uncharacterized protein</fullName>
    </submittedName>
</protein>
<evidence type="ECO:0000313" key="2">
    <source>
        <dbReference type="EMBL" id="AES97046.1"/>
    </source>
</evidence>
<proteinExistence type="predicted"/>
<evidence type="ECO:0000256" key="1">
    <source>
        <dbReference type="SAM" id="MobiDB-lite"/>
    </source>
</evidence>
<feature type="compositionally biased region" description="Pro residues" evidence="1">
    <location>
        <begin position="1"/>
        <end position="12"/>
    </location>
</feature>
<dbReference type="AlphaFoldDB" id="G7JXZ2"/>
<dbReference type="PaxDb" id="3880-AES97046"/>
<evidence type="ECO:0000313" key="4">
    <source>
        <dbReference type="EnsemblPlants" id="AES97046"/>
    </source>
</evidence>
<feature type="region of interest" description="Disordered" evidence="1">
    <location>
        <begin position="113"/>
        <end position="184"/>
    </location>
</feature>
<reference evidence="6" key="4">
    <citation type="journal article" date="2018" name="Nat. Plants">
        <title>Whole-genome landscape of Medicago truncatula symbiotic genes.</title>
        <authorList>
            <person name="Pecrix Y."/>
            <person name="Staton S.E."/>
            <person name="Sallet E."/>
            <person name="Lelandais-Briere C."/>
            <person name="Moreau S."/>
            <person name="Carrere S."/>
            <person name="Blein T."/>
            <person name="Jardinaud M.F."/>
            <person name="Latrasse D."/>
            <person name="Zouine M."/>
            <person name="Zahm M."/>
            <person name="Kreplak J."/>
            <person name="Mayjonade B."/>
            <person name="Satge C."/>
            <person name="Perez M."/>
            <person name="Cauet S."/>
            <person name="Marande W."/>
            <person name="Chantry-Darmon C."/>
            <person name="Lopez-Roques C."/>
            <person name="Bouchez O."/>
            <person name="Berard A."/>
            <person name="Debelle F."/>
            <person name="Munos S."/>
            <person name="Bendahmane A."/>
            <person name="Berges H."/>
            <person name="Niebel A."/>
            <person name="Buitink J."/>
            <person name="Frugier F."/>
            <person name="Benhamed M."/>
            <person name="Crespi M."/>
            <person name="Gouzy J."/>
            <person name="Gamas P."/>
        </authorList>
    </citation>
    <scope>NUCLEOTIDE SEQUENCE [LARGE SCALE GENOMIC DNA]</scope>
    <source>
        <strain evidence="6">cv. Jemalong A17</strain>
    </source>
</reference>
<dbReference type="Proteomes" id="UP000002051">
    <property type="component" value="Chromosome 5"/>
</dbReference>